<dbReference type="SUPFAM" id="SSF55874">
    <property type="entry name" value="ATPase domain of HSP90 chaperone/DNA topoisomerase II/histidine kinase"/>
    <property type="match status" value="1"/>
</dbReference>
<dbReference type="InterPro" id="IPR029016">
    <property type="entry name" value="GAF-like_dom_sf"/>
</dbReference>
<dbReference type="PANTHER" id="PTHR43711:SF1">
    <property type="entry name" value="HISTIDINE KINASE 1"/>
    <property type="match status" value="1"/>
</dbReference>
<sequence length="361" mass="38672">MGFTAIARVTEDRWITCSSKDDLGFGLGPGDELKVETTICNEIRASSEMVVIDDVRRSGIYCNHPTPAMYGFRSYISLPIRLPDGTFFGTLCAIDPEPRELSTPQITGLFRICADLIGSSIDTAMRLDRTEADLGSERGIAKLREEFIAVVGHDLRNPIAALASGLNILARRRRNDPEPMLHELQVVVHRMSALVENLVDFATGQLGGEISVDTGQAVDLRALVEDAVAEVALATGRSIEVGLDLPERVPGDRTKLGQMLSNLLVNAATHGDAERPIVVKGVTEPDVVRIDVINGGPTIPAAMLDGIFDPYVRGASVAAGGLGLGLHIAAQIARAHGGRIAVRSENDETSFSVRLPHRADG</sequence>
<dbReference type="Proteomes" id="UP000474957">
    <property type="component" value="Unassembled WGS sequence"/>
</dbReference>
<name>A0A6L5Z4X0_9RHOB</name>
<dbReference type="InterPro" id="IPR004358">
    <property type="entry name" value="Sig_transdc_His_kin-like_C"/>
</dbReference>
<dbReference type="PROSITE" id="PS50109">
    <property type="entry name" value="HIS_KIN"/>
    <property type="match status" value="1"/>
</dbReference>
<dbReference type="Gene3D" id="3.30.450.40">
    <property type="match status" value="1"/>
</dbReference>
<dbReference type="Pfam" id="PF02518">
    <property type="entry name" value="HATPase_c"/>
    <property type="match status" value="1"/>
</dbReference>
<dbReference type="InterPro" id="IPR003594">
    <property type="entry name" value="HATPase_dom"/>
</dbReference>
<evidence type="ECO:0000256" key="6">
    <source>
        <dbReference type="ARBA" id="ARBA00023012"/>
    </source>
</evidence>
<evidence type="ECO:0000256" key="1">
    <source>
        <dbReference type="ARBA" id="ARBA00000085"/>
    </source>
</evidence>
<gene>
    <name evidence="8" type="ORF">GE300_18615</name>
</gene>
<evidence type="ECO:0000256" key="5">
    <source>
        <dbReference type="ARBA" id="ARBA00022777"/>
    </source>
</evidence>
<dbReference type="SUPFAM" id="SSF47384">
    <property type="entry name" value="Homodimeric domain of signal transducing histidine kinase"/>
    <property type="match status" value="1"/>
</dbReference>
<keyword evidence="9" id="KW-1185">Reference proteome</keyword>
<dbReference type="Gene3D" id="3.30.565.10">
    <property type="entry name" value="Histidine kinase-like ATPase, C-terminal domain"/>
    <property type="match status" value="1"/>
</dbReference>
<dbReference type="GO" id="GO:0000155">
    <property type="term" value="F:phosphorelay sensor kinase activity"/>
    <property type="evidence" value="ECO:0007669"/>
    <property type="project" value="InterPro"/>
</dbReference>
<dbReference type="SMART" id="SM00388">
    <property type="entry name" value="HisKA"/>
    <property type="match status" value="1"/>
</dbReference>
<keyword evidence="5" id="KW-0418">Kinase</keyword>
<dbReference type="EMBL" id="WIND01000022">
    <property type="protein sequence ID" value="MSU91596.1"/>
    <property type="molecule type" value="Genomic_DNA"/>
</dbReference>
<proteinExistence type="predicted"/>
<evidence type="ECO:0000259" key="7">
    <source>
        <dbReference type="PROSITE" id="PS50109"/>
    </source>
</evidence>
<dbReference type="InterPro" id="IPR036097">
    <property type="entry name" value="HisK_dim/P_sf"/>
</dbReference>
<dbReference type="InterPro" id="IPR003018">
    <property type="entry name" value="GAF"/>
</dbReference>
<dbReference type="InterPro" id="IPR003661">
    <property type="entry name" value="HisK_dim/P_dom"/>
</dbReference>
<keyword evidence="6" id="KW-0902">Two-component regulatory system</keyword>
<comment type="catalytic activity">
    <reaction evidence="1">
        <text>ATP + protein L-histidine = ADP + protein N-phospho-L-histidine.</text>
        <dbReference type="EC" id="2.7.13.3"/>
    </reaction>
</comment>
<dbReference type="SUPFAM" id="SSF55781">
    <property type="entry name" value="GAF domain-like"/>
    <property type="match status" value="1"/>
</dbReference>
<dbReference type="EC" id="2.7.13.3" evidence="2"/>
<dbReference type="Pfam" id="PF00512">
    <property type="entry name" value="HisKA"/>
    <property type="match status" value="1"/>
</dbReference>
<dbReference type="AlphaFoldDB" id="A0A6L5Z4X0"/>
<reference evidence="8 9" key="1">
    <citation type="submission" date="2019-10" db="EMBL/GenBank/DDBJ databases">
        <title>Cognatihalovulum marinum gen. nov. sp. nov., a new member of the family Rhodobacteraceae isolated from deep seawater of the Northwest Indian Ocean.</title>
        <authorList>
            <person name="Ruan C."/>
            <person name="Wang J."/>
            <person name="Zheng X."/>
            <person name="Song L."/>
            <person name="Zhu Y."/>
            <person name="Huang Y."/>
            <person name="Lu Z."/>
            <person name="Du W."/>
            <person name="Huang L."/>
            <person name="Dai X."/>
        </authorList>
    </citation>
    <scope>NUCLEOTIDE SEQUENCE [LARGE SCALE GENOMIC DNA]</scope>
    <source>
        <strain evidence="8 9">2CG4</strain>
    </source>
</reference>
<dbReference type="Pfam" id="PF01590">
    <property type="entry name" value="GAF"/>
    <property type="match status" value="1"/>
</dbReference>
<evidence type="ECO:0000313" key="9">
    <source>
        <dbReference type="Proteomes" id="UP000474957"/>
    </source>
</evidence>
<evidence type="ECO:0000256" key="2">
    <source>
        <dbReference type="ARBA" id="ARBA00012438"/>
    </source>
</evidence>
<dbReference type="SMART" id="SM00387">
    <property type="entry name" value="HATPase_c"/>
    <property type="match status" value="1"/>
</dbReference>
<comment type="caution">
    <text evidence="8">The sequence shown here is derived from an EMBL/GenBank/DDBJ whole genome shotgun (WGS) entry which is preliminary data.</text>
</comment>
<dbReference type="InterPro" id="IPR050736">
    <property type="entry name" value="Sensor_HK_Regulatory"/>
</dbReference>
<feature type="domain" description="Histidine kinase" evidence="7">
    <location>
        <begin position="150"/>
        <end position="359"/>
    </location>
</feature>
<evidence type="ECO:0000313" key="8">
    <source>
        <dbReference type="EMBL" id="MSU91596.1"/>
    </source>
</evidence>
<evidence type="ECO:0000256" key="3">
    <source>
        <dbReference type="ARBA" id="ARBA00022553"/>
    </source>
</evidence>
<dbReference type="CDD" id="cd00082">
    <property type="entry name" value="HisKA"/>
    <property type="match status" value="1"/>
</dbReference>
<dbReference type="InterPro" id="IPR036890">
    <property type="entry name" value="HATPase_C_sf"/>
</dbReference>
<dbReference type="CDD" id="cd00075">
    <property type="entry name" value="HATPase"/>
    <property type="match status" value="1"/>
</dbReference>
<keyword evidence="3" id="KW-0597">Phosphoprotein</keyword>
<evidence type="ECO:0000256" key="4">
    <source>
        <dbReference type="ARBA" id="ARBA00022679"/>
    </source>
</evidence>
<protein>
    <recommendedName>
        <fullName evidence="2">histidine kinase</fullName>
        <ecNumber evidence="2">2.7.13.3</ecNumber>
    </recommendedName>
</protein>
<dbReference type="PANTHER" id="PTHR43711">
    <property type="entry name" value="TWO-COMPONENT HISTIDINE KINASE"/>
    <property type="match status" value="1"/>
</dbReference>
<dbReference type="PRINTS" id="PR00344">
    <property type="entry name" value="BCTRLSENSOR"/>
</dbReference>
<dbReference type="InterPro" id="IPR005467">
    <property type="entry name" value="His_kinase_dom"/>
</dbReference>
<organism evidence="8 9">
    <name type="scientific">Halovulum marinum</name>
    <dbReference type="NCBI Taxonomy" id="2662447"/>
    <lineage>
        <taxon>Bacteria</taxon>
        <taxon>Pseudomonadati</taxon>
        <taxon>Pseudomonadota</taxon>
        <taxon>Alphaproteobacteria</taxon>
        <taxon>Rhodobacterales</taxon>
        <taxon>Paracoccaceae</taxon>
        <taxon>Halovulum</taxon>
    </lineage>
</organism>
<dbReference type="Gene3D" id="1.10.287.130">
    <property type="match status" value="1"/>
</dbReference>
<keyword evidence="4" id="KW-0808">Transferase</keyword>
<accession>A0A6L5Z4X0</accession>